<protein>
    <submittedName>
        <fullName evidence="1">Uncharacterized protein</fullName>
    </submittedName>
</protein>
<organism evidence="1 2">
    <name type="scientific">Ensete ventricosum</name>
    <name type="common">Abyssinian banana</name>
    <name type="synonym">Musa ensete</name>
    <dbReference type="NCBI Taxonomy" id="4639"/>
    <lineage>
        <taxon>Eukaryota</taxon>
        <taxon>Viridiplantae</taxon>
        <taxon>Streptophyta</taxon>
        <taxon>Embryophyta</taxon>
        <taxon>Tracheophyta</taxon>
        <taxon>Spermatophyta</taxon>
        <taxon>Magnoliopsida</taxon>
        <taxon>Liliopsida</taxon>
        <taxon>Zingiberales</taxon>
        <taxon>Musaceae</taxon>
        <taxon>Ensete</taxon>
    </lineage>
</organism>
<sequence>MSASDESYNVICARKAATCSVGSELPSYDSKAGNLKLIGISLSCISGVKGDPCLELSPASSFDLVTSFCTSSNYLFMRRSCTQSESVESDNNVSAPMGCAPPRGTEWLISLGRSKGSQTNFLAGPAMSGQVGLALCVPKSPLGRPEAVGTPTEGHCWLVDPSHWLCQHASRLLLGALHAGRPVALALSCRQSPAIRGTAGWSARRIGSAMPSIACCQGRYRLAP</sequence>
<reference evidence="1 2" key="1">
    <citation type="journal article" date="2014" name="Agronomy (Basel)">
        <title>A Draft Genome Sequence for Ensete ventricosum, the Drought-Tolerant Tree Against Hunger.</title>
        <authorList>
            <person name="Harrison J."/>
            <person name="Moore K.A."/>
            <person name="Paszkiewicz K."/>
            <person name="Jones T."/>
            <person name="Grant M."/>
            <person name="Ambacheew D."/>
            <person name="Muzemil S."/>
            <person name="Studholme D.J."/>
        </authorList>
    </citation>
    <scope>NUCLEOTIDE SEQUENCE [LARGE SCALE GENOMIC DNA]</scope>
</reference>
<accession>A0A427AVT4</accession>
<gene>
    <name evidence="1" type="ORF">B296_00009414</name>
</gene>
<proteinExistence type="predicted"/>
<dbReference type="EMBL" id="AMZH03001156">
    <property type="protein sequence ID" value="RRT80384.1"/>
    <property type="molecule type" value="Genomic_DNA"/>
</dbReference>
<name>A0A427AVT4_ENSVE</name>
<dbReference type="AlphaFoldDB" id="A0A427AVT4"/>
<evidence type="ECO:0000313" key="1">
    <source>
        <dbReference type="EMBL" id="RRT80384.1"/>
    </source>
</evidence>
<dbReference type="Proteomes" id="UP000287651">
    <property type="component" value="Unassembled WGS sequence"/>
</dbReference>
<evidence type="ECO:0000313" key="2">
    <source>
        <dbReference type="Proteomes" id="UP000287651"/>
    </source>
</evidence>
<comment type="caution">
    <text evidence="1">The sequence shown here is derived from an EMBL/GenBank/DDBJ whole genome shotgun (WGS) entry which is preliminary data.</text>
</comment>